<keyword evidence="3" id="KW-1185">Reference proteome</keyword>
<dbReference type="AlphaFoldDB" id="A0A671FF94"/>
<sequence length="141" mass="15667">MQGKRVVGSQKADWTDGAAHSGSSSSSSLLLPPPASGPQALRVSSYAWGRCHLFPQWPPRNRIRLGPAKRRSKKRTCIEDKTFGLENKKEAKQHKFIKAVPHQVKSGQQHPGQVAQSEAEKKFKKDDKKKGSQELNEVSNL</sequence>
<name>A0A671FF94_RHIFE</name>
<dbReference type="GeneTree" id="ENSGT00390000015818"/>
<evidence type="ECO:0000313" key="3">
    <source>
        <dbReference type="Proteomes" id="UP000472240"/>
    </source>
</evidence>
<accession>A0A671FF94</accession>
<reference evidence="2 3" key="1">
    <citation type="journal article" date="2015" name="Annu Rev Anim Biosci">
        <title>The Genome 10K Project: a way forward.</title>
        <authorList>
            <person name="Koepfli K.P."/>
            <person name="Paten B."/>
            <person name="O'Brien S.J."/>
            <person name="Koepfli K.P."/>
            <person name="Paten B."/>
            <person name="Antunes A."/>
            <person name="Belov K."/>
            <person name="Bustamante C."/>
            <person name="Castoe T.A."/>
            <person name="Clawson H."/>
            <person name="Crawford A.J."/>
            <person name="Diekhans M."/>
            <person name="Distel D."/>
            <person name="Durbin R."/>
            <person name="Earl D."/>
            <person name="Fujita M.K."/>
            <person name="Gamble T."/>
            <person name="Georges A."/>
            <person name="Gemmell N."/>
            <person name="Gilbert M.T."/>
            <person name="Graves J.M."/>
            <person name="Green R.E."/>
            <person name="Hickey G."/>
            <person name="Jarvis E.D."/>
            <person name="Johnson W."/>
            <person name="Komissarov A."/>
            <person name="Korf I."/>
            <person name="Kuhn R."/>
            <person name="Larkin D.M."/>
            <person name="Lewin H."/>
            <person name="Lopez J.V."/>
            <person name="Ma J."/>
            <person name="Marques-Bonet T."/>
            <person name="Miller W."/>
            <person name="Murphy R."/>
            <person name="Pevzner P."/>
            <person name="Shapiro B."/>
            <person name="Steiner C."/>
            <person name="Tamazian G."/>
            <person name="Venkatesh B."/>
            <person name="Wang J."/>
            <person name="Wayne R."/>
            <person name="Wiley E."/>
            <person name="Yang H."/>
            <person name="Zhang G."/>
            <person name="Haussler D."/>
            <person name="Ryder O."/>
            <person name="O'Brien S.J."/>
        </authorList>
    </citation>
    <scope>NUCLEOTIDE SEQUENCE</scope>
</reference>
<dbReference type="GO" id="GO:0002181">
    <property type="term" value="P:cytoplasmic translation"/>
    <property type="evidence" value="ECO:0007669"/>
    <property type="project" value="TreeGrafter"/>
</dbReference>
<feature type="compositionally biased region" description="Polar residues" evidence="1">
    <location>
        <begin position="105"/>
        <end position="116"/>
    </location>
</feature>
<feature type="compositionally biased region" description="Basic and acidic residues" evidence="1">
    <location>
        <begin position="118"/>
        <end position="132"/>
    </location>
</feature>
<feature type="region of interest" description="Disordered" evidence="1">
    <location>
        <begin position="103"/>
        <end position="141"/>
    </location>
</feature>
<protein>
    <submittedName>
        <fullName evidence="2">Uncharacterized protein</fullName>
    </submittedName>
</protein>
<evidence type="ECO:0000256" key="1">
    <source>
        <dbReference type="SAM" id="MobiDB-lite"/>
    </source>
</evidence>
<reference evidence="2" key="4">
    <citation type="submission" date="2025-08" db="UniProtKB">
        <authorList>
            <consortium name="Ensembl"/>
        </authorList>
    </citation>
    <scope>IDENTIFICATION</scope>
</reference>
<dbReference type="GO" id="GO:0005829">
    <property type="term" value="C:cytosol"/>
    <property type="evidence" value="ECO:0007669"/>
    <property type="project" value="TreeGrafter"/>
</dbReference>
<reference evidence="3" key="3">
    <citation type="submission" date="2018-12" db="EMBL/GenBank/DDBJ databases">
        <title>G10K-VGP greater horseshoe bat female genome, primary haplotype.</title>
        <authorList>
            <person name="Teeling E."/>
            <person name="Myers G."/>
            <person name="Vernes S."/>
            <person name="Pippel M."/>
            <person name="Winkler S."/>
            <person name="Fedrigo O."/>
            <person name="Rhie A."/>
            <person name="Koren S."/>
            <person name="Phillippy A."/>
            <person name="Lewin H."/>
            <person name="Damas J."/>
            <person name="Howe K."/>
            <person name="Mountcastle J."/>
            <person name="Jarvis E.D."/>
        </authorList>
    </citation>
    <scope>NUCLEOTIDE SEQUENCE [LARGE SCALE GENOMIC DNA]</scope>
</reference>
<dbReference type="GO" id="GO:0003729">
    <property type="term" value="F:mRNA binding"/>
    <property type="evidence" value="ECO:0007669"/>
    <property type="project" value="TreeGrafter"/>
</dbReference>
<reference evidence="2 3" key="2">
    <citation type="journal article" date="2018" name="Annu Rev Anim Biosci">
        <title>Bat Biology, Genomes, and the Bat1K Project: To Generate Chromosome-Level Genomes for All Living Bat Species.</title>
        <authorList>
            <person name="Teeling E.C."/>
            <person name="Vernes S.C."/>
            <person name="Davalos L.M."/>
            <person name="Ray D.A."/>
            <person name="Gilbert M.T.P."/>
            <person name="Myers E."/>
        </authorList>
    </citation>
    <scope>NUCLEOTIDE SEQUENCE</scope>
</reference>
<feature type="compositionally biased region" description="Low complexity" evidence="1">
    <location>
        <begin position="17"/>
        <end position="30"/>
    </location>
</feature>
<reference evidence="2" key="5">
    <citation type="submission" date="2025-09" db="UniProtKB">
        <authorList>
            <consortium name="Ensembl"/>
        </authorList>
    </citation>
    <scope>IDENTIFICATION</scope>
</reference>
<feature type="region of interest" description="Disordered" evidence="1">
    <location>
        <begin position="1"/>
        <end position="39"/>
    </location>
</feature>
<dbReference type="PANTHER" id="PTHR12681">
    <property type="entry name" value="ZINC FINGER-CONTAINING PROTEIN P48ZNF"/>
    <property type="match status" value="1"/>
</dbReference>
<evidence type="ECO:0000313" key="2">
    <source>
        <dbReference type="Ensembl" id="ENSRFEP00010024336.1"/>
    </source>
</evidence>
<dbReference type="InParanoid" id="A0A671FF94"/>
<organism evidence="2 3">
    <name type="scientific">Rhinolophus ferrumequinum</name>
    <name type="common">Greater horseshoe bat</name>
    <dbReference type="NCBI Taxonomy" id="59479"/>
    <lineage>
        <taxon>Eukaryota</taxon>
        <taxon>Metazoa</taxon>
        <taxon>Chordata</taxon>
        <taxon>Craniata</taxon>
        <taxon>Vertebrata</taxon>
        <taxon>Euteleostomi</taxon>
        <taxon>Mammalia</taxon>
        <taxon>Eutheria</taxon>
        <taxon>Laurasiatheria</taxon>
        <taxon>Chiroptera</taxon>
        <taxon>Yinpterochiroptera</taxon>
        <taxon>Rhinolophoidea</taxon>
        <taxon>Rhinolophidae</taxon>
        <taxon>Rhinolophinae</taxon>
        <taxon>Rhinolophus</taxon>
    </lineage>
</organism>
<proteinExistence type="predicted"/>
<dbReference type="OMA" id="CIEDKTF"/>
<dbReference type="Proteomes" id="UP000472240">
    <property type="component" value="Chromosome 7"/>
</dbReference>
<dbReference type="Ensembl" id="ENSRFET00010026457.1">
    <property type="protein sequence ID" value="ENSRFEP00010024336.1"/>
    <property type="gene ID" value="ENSRFEG00010016241.1"/>
</dbReference>
<dbReference type="PANTHER" id="PTHR12681:SF0">
    <property type="entry name" value="ZINC FINGER CCCH DOMAIN-CONTAINING PROTEIN 15"/>
    <property type="match status" value="1"/>
</dbReference>